<evidence type="ECO:0000256" key="6">
    <source>
        <dbReference type="ARBA" id="ARBA00023242"/>
    </source>
</evidence>
<evidence type="ECO:0000256" key="7">
    <source>
        <dbReference type="SAM" id="MobiDB-lite"/>
    </source>
</evidence>
<dbReference type="AlphaFoldDB" id="A0A835TIF8"/>
<organism evidence="8 9">
    <name type="scientific">Salix dunnii</name>
    <dbReference type="NCBI Taxonomy" id="1413687"/>
    <lineage>
        <taxon>Eukaryota</taxon>
        <taxon>Viridiplantae</taxon>
        <taxon>Streptophyta</taxon>
        <taxon>Embryophyta</taxon>
        <taxon>Tracheophyta</taxon>
        <taxon>Spermatophyta</taxon>
        <taxon>Magnoliopsida</taxon>
        <taxon>eudicotyledons</taxon>
        <taxon>Gunneridae</taxon>
        <taxon>Pentapetalae</taxon>
        <taxon>rosids</taxon>
        <taxon>fabids</taxon>
        <taxon>Malpighiales</taxon>
        <taxon>Salicaceae</taxon>
        <taxon>Saliceae</taxon>
        <taxon>Salix</taxon>
    </lineage>
</organism>
<reference evidence="8 9" key="1">
    <citation type="submission" date="2020-10" db="EMBL/GenBank/DDBJ databases">
        <title>Plant Genome Project.</title>
        <authorList>
            <person name="Zhang R.-G."/>
        </authorList>
    </citation>
    <scope>NUCLEOTIDE SEQUENCE [LARGE SCALE GENOMIC DNA]</scope>
    <source>
        <strain evidence="8">FAFU-HL-1</strain>
        <tissue evidence="8">Leaf</tissue>
    </source>
</reference>
<evidence type="ECO:0000313" key="8">
    <source>
        <dbReference type="EMBL" id="KAF9688109.1"/>
    </source>
</evidence>
<keyword evidence="5" id="KW-0804">Transcription</keyword>
<keyword evidence="9" id="KW-1185">Reference proteome</keyword>
<comment type="caution">
    <text evidence="8">The sequence shown here is derived from an EMBL/GenBank/DDBJ whole genome shotgun (WGS) entry which is preliminary data.</text>
</comment>
<evidence type="ECO:0000256" key="5">
    <source>
        <dbReference type="ARBA" id="ARBA00023163"/>
    </source>
</evidence>
<evidence type="ECO:0000256" key="3">
    <source>
        <dbReference type="ARBA" id="ARBA00023015"/>
    </source>
</evidence>
<gene>
    <name evidence="8" type="ORF">SADUNF_Sadunf02G0163100</name>
</gene>
<feature type="compositionally biased region" description="Basic and acidic residues" evidence="7">
    <location>
        <begin position="61"/>
        <end position="76"/>
    </location>
</feature>
<dbReference type="InterPro" id="IPR034456">
    <property type="entry name" value="MED28"/>
</dbReference>
<evidence type="ECO:0000256" key="1">
    <source>
        <dbReference type="ARBA" id="ARBA00004123"/>
    </source>
</evidence>
<sequence>MVETAQLKQEMLYFVGLQCGDQPTVAKTQRKEIAMMEEELKVKDELMKKQERLVQEWRKELKDHSERHKTEPEIRKPHLTYKPHFKEPSSGSPKIEENMLTGGVVP</sequence>
<dbReference type="GO" id="GO:0016592">
    <property type="term" value="C:mediator complex"/>
    <property type="evidence" value="ECO:0007669"/>
    <property type="project" value="InterPro"/>
</dbReference>
<dbReference type="PANTHER" id="PTHR39117">
    <property type="entry name" value="MEDIATOR OF RNA POLYMERASE II TRANSCRIPTION SUBUNIT 28"/>
    <property type="match status" value="1"/>
</dbReference>
<proteinExistence type="inferred from homology"/>
<dbReference type="Pfam" id="PF11594">
    <property type="entry name" value="Med28"/>
    <property type="match status" value="1"/>
</dbReference>
<keyword evidence="4" id="KW-0175">Coiled coil</keyword>
<keyword evidence="6" id="KW-0539">Nucleus</keyword>
<comment type="subcellular location">
    <subcellularLocation>
        <location evidence="1">Nucleus</location>
    </subcellularLocation>
</comment>
<dbReference type="Proteomes" id="UP000657918">
    <property type="component" value="Unassembled WGS sequence"/>
</dbReference>
<keyword evidence="3" id="KW-0805">Transcription regulation</keyword>
<dbReference type="InterPro" id="IPR021640">
    <property type="entry name" value="Mediator_Med28"/>
</dbReference>
<accession>A0A835TIF8</accession>
<evidence type="ECO:0000313" key="9">
    <source>
        <dbReference type="Proteomes" id="UP000657918"/>
    </source>
</evidence>
<dbReference type="PANTHER" id="PTHR39117:SF1">
    <property type="entry name" value="MEDIATOR OF RNA POLYMERASE II TRANSCRIPTION SUBUNIT 28"/>
    <property type="match status" value="1"/>
</dbReference>
<comment type="similarity">
    <text evidence="2">Belongs to the Mediator complex subunit 28 family.</text>
</comment>
<name>A0A835TIF8_9ROSI</name>
<dbReference type="EMBL" id="JADGMS010000002">
    <property type="protein sequence ID" value="KAF9688109.1"/>
    <property type="molecule type" value="Genomic_DNA"/>
</dbReference>
<dbReference type="GO" id="GO:0006355">
    <property type="term" value="P:regulation of DNA-templated transcription"/>
    <property type="evidence" value="ECO:0007669"/>
    <property type="project" value="InterPro"/>
</dbReference>
<protein>
    <submittedName>
        <fullName evidence="8">Uncharacterized protein</fullName>
    </submittedName>
</protein>
<evidence type="ECO:0000256" key="2">
    <source>
        <dbReference type="ARBA" id="ARBA00005571"/>
    </source>
</evidence>
<dbReference type="OrthoDB" id="1735221at2759"/>
<feature type="region of interest" description="Disordered" evidence="7">
    <location>
        <begin position="61"/>
        <end position="106"/>
    </location>
</feature>
<evidence type="ECO:0000256" key="4">
    <source>
        <dbReference type="ARBA" id="ARBA00023054"/>
    </source>
</evidence>